<dbReference type="PANTHER" id="PTHR46118">
    <property type="entry name" value="PROTEIN ABHD11"/>
    <property type="match status" value="1"/>
</dbReference>
<dbReference type="Gene3D" id="3.40.50.1820">
    <property type="entry name" value="alpha/beta hydrolase"/>
    <property type="match status" value="1"/>
</dbReference>
<dbReference type="InterPro" id="IPR000073">
    <property type="entry name" value="AB_hydrolase_1"/>
</dbReference>
<name>A0A7W7GP12_9MICC</name>
<feature type="compositionally biased region" description="Polar residues" evidence="2">
    <location>
        <begin position="1"/>
        <end position="12"/>
    </location>
</feature>
<dbReference type="GO" id="GO:0016787">
    <property type="term" value="F:hydrolase activity"/>
    <property type="evidence" value="ECO:0007669"/>
    <property type="project" value="UniProtKB-KW"/>
</dbReference>
<dbReference type="Pfam" id="PF12697">
    <property type="entry name" value="Abhydrolase_6"/>
    <property type="match status" value="1"/>
</dbReference>
<keyword evidence="5" id="KW-1185">Reference proteome</keyword>
<evidence type="ECO:0000256" key="2">
    <source>
        <dbReference type="SAM" id="MobiDB-lite"/>
    </source>
</evidence>
<organism evidence="4 5">
    <name type="scientific">Micrococcus cohnii</name>
    <dbReference type="NCBI Taxonomy" id="993416"/>
    <lineage>
        <taxon>Bacteria</taxon>
        <taxon>Bacillati</taxon>
        <taxon>Actinomycetota</taxon>
        <taxon>Actinomycetes</taxon>
        <taxon>Micrococcales</taxon>
        <taxon>Micrococcaceae</taxon>
        <taxon>Micrococcus</taxon>
    </lineage>
</organism>
<dbReference type="Proteomes" id="UP000540191">
    <property type="component" value="Unassembled WGS sequence"/>
</dbReference>
<evidence type="ECO:0000256" key="1">
    <source>
        <dbReference type="ARBA" id="ARBA00022801"/>
    </source>
</evidence>
<evidence type="ECO:0000313" key="4">
    <source>
        <dbReference type="EMBL" id="MBB4735596.1"/>
    </source>
</evidence>
<dbReference type="EMBL" id="JACHNA010000001">
    <property type="protein sequence ID" value="MBB4735596.1"/>
    <property type="molecule type" value="Genomic_DNA"/>
</dbReference>
<evidence type="ECO:0000313" key="5">
    <source>
        <dbReference type="Proteomes" id="UP000540191"/>
    </source>
</evidence>
<feature type="compositionally biased region" description="Low complexity" evidence="2">
    <location>
        <begin position="13"/>
        <end position="22"/>
    </location>
</feature>
<dbReference type="PRINTS" id="PR00111">
    <property type="entry name" value="ABHYDROLASE"/>
</dbReference>
<dbReference type="SUPFAM" id="SSF53474">
    <property type="entry name" value="alpha/beta-Hydrolases"/>
    <property type="match status" value="1"/>
</dbReference>
<evidence type="ECO:0000259" key="3">
    <source>
        <dbReference type="Pfam" id="PF12697"/>
    </source>
</evidence>
<comment type="caution">
    <text evidence="4">The sequence shown here is derived from an EMBL/GenBank/DDBJ whole genome shotgun (WGS) entry which is preliminary data.</text>
</comment>
<feature type="region of interest" description="Disordered" evidence="2">
    <location>
        <begin position="1"/>
        <end position="40"/>
    </location>
</feature>
<dbReference type="PANTHER" id="PTHR46118:SF4">
    <property type="entry name" value="PROTEIN ABHD11"/>
    <property type="match status" value="1"/>
</dbReference>
<proteinExistence type="predicted"/>
<protein>
    <submittedName>
        <fullName evidence="4">Pimeloyl-ACP methyl ester carboxylesterase</fullName>
    </submittedName>
</protein>
<feature type="domain" description="AB hydrolase-1" evidence="3">
    <location>
        <begin position="51"/>
        <end position="292"/>
    </location>
</feature>
<dbReference type="AlphaFoldDB" id="A0A7W7GP12"/>
<dbReference type="InterPro" id="IPR029058">
    <property type="entry name" value="AB_hydrolase_fold"/>
</dbReference>
<keyword evidence="1" id="KW-0378">Hydrolase</keyword>
<gene>
    <name evidence="4" type="ORF">HDA30_001104</name>
</gene>
<reference evidence="4 5" key="1">
    <citation type="submission" date="2020-08" db="EMBL/GenBank/DDBJ databases">
        <title>Sequencing the genomes of 1000 actinobacteria strains.</title>
        <authorList>
            <person name="Klenk H.-P."/>
        </authorList>
    </citation>
    <scope>NUCLEOTIDE SEQUENCE [LARGE SCALE GENOMIC DNA]</scope>
    <source>
        <strain evidence="4 5">DSM 23974</strain>
    </source>
</reference>
<sequence>MTSDQTPDQTSDPMPSRTSPSPTSSPAPEPAEGSAALASTRVGQGPARVAFIHGLMGRGRNFTGVAQALSEDFTIELIDMPDHGGSPWTDGVDYRRIADRVAEHLRSGLAADGPVHLLGHSMGGKVAMVLALRHPELVDRLVVVDISPRTAPMATGQFDHLLGSLLRMDLDALGTRAEADEVLARDVPDERIRGFLLQNLRRDAGAFTWQPNVRMLHANLAEIGGFPEPAFEDDPERTFDRPVLWLAGAESDYILDEDVPAMKALFPKVVKVSIRGAGHWVHADQPERFVAAVRTFLTAD</sequence>
<feature type="compositionally biased region" description="Low complexity" evidence="2">
    <location>
        <begin position="30"/>
        <end position="39"/>
    </location>
</feature>
<accession>A0A7W7GP12</accession>